<evidence type="ECO:0000313" key="2">
    <source>
        <dbReference type="Proteomes" id="UP000799118"/>
    </source>
</evidence>
<reference evidence="1" key="1">
    <citation type="journal article" date="2019" name="Environ. Microbiol.">
        <title>Fungal ecological strategies reflected in gene transcription - a case study of two litter decomposers.</title>
        <authorList>
            <person name="Barbi F."/>
            <person name="Kohler A."/>
            <person name="Barry K."/>
            <person name="Baskaran P."/>
            <person name="Daum C."/>
            <person name="Fauchery L."/>
            <person name="Ihrmark K."/>
            <person name="Kuo A."/>
            <person name="LaButti K."/>
            <person name="Lipzen A."/>
            <person name="Morin E."/>
            <person name="Grigoriev I.V."/>
            <person name="Henrissat B."/>
            <person name="Lindahl B."/>
            <person name="Martin F."/>
        </authorList>
    </citation>
    <scope>NUCLEOTIDE SEQUENCE</scope>
    <source>
        <strain evidence="1">JB14</strain>
    </source>
</reference>
<dbReference type="Proteomes" id="UP000799118">
    <property type="component" value="Unassembled WGS sequence"/>
</dbReference>
<gene>
    <name evidence="1" type="ORF">BT96DRAFT_943079</name>
</gene>
<proteinExistence type="predicted"/>
<dbReference type="OrthoDB" id="3241874at2759"/>
<sequence>MTKSDKRDPVLTLVKCKGHAFLAVIQLGTIKYNSQPTLSLPVTVLHEPNIEVNGQIMSLKMIDGNHQPLRPDWEWGGQLEVPHRAMLRGLLGHMIEPINPELGRPSQDPAASKTYVFHTSGLWGITAILEERLRQDFADGKVPNVSKSETFPYCNLADEACFYCDELETTFTSSQGFCCPCCPLIRIDSEYIPDQACKGHLGN</sequence>
<evidence type="ECO:0000313" key="1">
    <source>
        <dbReference type="EMBL" id="KAE9394509.1"/>
    </source>
</evidence>
<name>A0A6A4H8E7_9AGAR</name>
<accession>A0A6A4H8E7</accession>
<dbReference type="AlphaFoldDB" id="A0A6A4H8E7"/>
<protein>
    <submittedName>
        <fullName evidence="1">Uncharacterized protein</fullName>
    </submittedName>
</protein>
<dbReference type="EMBL" id="ML769548">
    <property type="protein sequence ID" value="KAE9394509.1"/>
    <property type="molecule type" value="Genomic_DNA"/>
</dbReference>
<organism evidence="1 2">
    <name type="scientific">Gymnopus androsaceus JB14</name>
    <dbReference type="NCBI Taxonomy" id="1447944"/>
    <lineage>
        <taxon>Eukaryota</taxon>
        <taxon>Fungi</taxon>
        <taxon>Dikarya</taxon>
        <taxon>Basidiomycota</taxon>
        <taxon>Agaricomycotina</taxon>
        <taxon>Agaricomycetes</taxon>
        <taxon>Agaricomycetidae</taxon>
        <taxon>Agaricales</taxon>
        <taxon>Marasmiineae</taxon>
        <taxon>Omphalotaceae</taxon>
        <taxon>Gymnopus</taxon>
    </lineage>
</organism>
<keyword evidence="2" id="KW-1185">Reference proteome</keyword>